<proteinExistence type="predicted"/>
<accession>A0A2Z2NY31</accession>
<dbReference type="Proteomes" id="UP000250079">
    <property type="component" value="Chromosome"/>
</dbReference>
<organism evidence="1 2">
    <name type="scientific">Granulosicoccus antarcticus IMCC3135</name>
    <dbReference type="NCBI Taxonomy" id="1192854"/>
    <lineage>
        <taxon>Bacteria</taxon>
        <taxon>Pseudomonadati</taxon>
        <taxon>Pseudomonadota</taxon>
        <taxon>Gammaproteobacteria</taxon>
        <taxon>Chromatiales</taxon>
        <taxon>Granulosicoccaceae</taxon>
        <taxon>Granulosicoccus</taxon>
    </lineage>
</organism>
<sequence>MVDIISRKSGPRREDVDAKRVINKNWPTISRLADQISNGGYSRSRKTLAEAKKSPAPLQSNLHIVGGSSKTLTPEPMVRVSMNNRVIVMDVRSGKQLDYLGAIRFQGNQKYFALATSANDFFATVDEETEQKLADLDGVVIESDEIQLKFIEVIKNRLDI</sequence>
<keyword evidence="2" id="KW-1185">Reference proteome</keyword>
<dbReference type="KEGG" id="gai:IMCC3135_23960"/>
<protein>
    <submittedName>
        <fullName evidence="1">Uncharacterized protein</fullName>
    </submittedName>
</protein>
<evidence type="ECO:0000313" key="1">
    <source>
        <dbReference type="EMBL" id="ASJ74861.1"/>
    </source>
</evidence>
<dbReference type="RefSeq" id="WP_088919837.1">
    <property type="nucleotide sequence ID" value="NZ_CP018632.1"/>
</dbReference>
<gene>
    <name evidence="1" type="ORF">IMCC3135_23960</name>
</gene>
<dbReference type="EMBL" id="CP018632">
    <property type="protein sequence ID" value="ASJ74861.1"/>
    <property type="molecule type" value="Genomic_DNA"/>
</dbReference>
<reference evidence="1 2" key="1">
    <citation type="submission" date="2016-12" db="EMBL/GenBank/DDBJ databases">
        <authorList>
            <person name="Song W.-J."/>
            <person name="Kurnit D.M."/>
        </authorList>
    </citation>
    <scope>NUCLEOTIDE SEQUENCE [LARGE SCALE GENOMIC DNA]</scope>
    <source>
        <strain evidence="1 2">IMCC3135</strain>
    </source>
</reference>
<dbReference type="AlphaFoldDB" id="A0A2Z2NY31"/>
<name>A0A2Z2NY31_9GAMM</name>
<evidence type="ECO:0000313" key="2">
    <source>
        <dbReference type="Proteomes" id="UP000250079"/>
    </source>
</evidence>